<comment type="caution">
    <text evidence="1">The sequence shown here is derived from an EMBL/GenBank/DDBJ whole genome shotgun (WGS) entry which is preliminary data.</text>
</comment>
<dbReference type="Gene3D" id="1.10.10.10">
    <property type="entry name" value="Winged helix-like DNA-binding domain superfamily/Winged helix DNA-binding domain"/>
    <property type="match status" value="1"/>
</dbReference>
<keyword evidence="2" id="KW-1185">Reference proteome</keyword>
<evidence type="ECO:0000313" key="1">
    <source>
        <dbReference type="EMBL" id="MFB2835825.1"/>
    </source>
</evidence>
<proteinExistence type="predicted"/>
<dbReference type="Proteomes" id="UP001576780">
    <property type="component" value="Unassembled WGS sequence"/>
</dbReference>
<gene>
    <name evidence="1" type="ORF">ACE1CA_14950</name>
</gene>
<dbReference type="InterPro" id="IPR007367">
    <property type="entry name" value="DUF433"/>
</dbReference>
<dbReference type="EMBL" id="JBHFNT010000123">
    <property type="protein sequence ID" value="MFB2835825.1"/>
    <property type="molecule type" value="Genomic_DNA"/>
</dbReference>
<dbReference type="Pfam" id="PF04255">
    <property type="entry name" value="DUF433"/>
    <property type="match status" value="1"/>
</dbReference>
<accession>A0ABV4WL83</accession>
<reference evidence="1 2" key="1">
    <citation type="submission" date="2024-09" db="EMBL/GenBank/DDBJ databases">
        <title>Floridaenema gen nov. (Aerosakkonemataceae, Aerosakkonematales ord. nov., Cyanobacteria) from benthic tropical and subtropical fresh waters, with the description of four new species.</title>
        <authorList>
            <person name="Moretto J.A."/>
            <person name="Berthold D.E."/>
            <person name="Lefler F.W."/>
            <person name="Huang I.-S."/>
            <person name="Laughinghouse H. IV."/>
        </authorList>
    </citation>
    <scope>NUCLEOTIDE SEQUENCE [LARGE SCALE GENOMIC DNA]</scope>
    <source>
        <strain evidence="1 2">BLCC-F167</strain>
    </source>
</reference>
<dbReference type="InterPro" id="IPR036388">
    <property type="entry name" value="WH-like_DNA-bd_sf"/>
</dbReference>
<organism evidence="1 2">
    <name type="scientific">Floridaenema evergladense BLCC-F167</name>
    <dbReference type="NCBI Taxonomy" id="3153639"/>
    <lineage>
        <taxon>Bacteria</taxon>
        <taxon>Bacillati</taxon>
        <taxon>Cyanobacteriota</taxon>
        <taxon>Cyanophyceae</taxon>
        <taxon>Oscillatoriophycideae</taxon>
        <taxon>Aerosakkonematales</taxon>
        <taxon>Aerosakkonemataceae</taxon>
        <taxon>Floridanema</taxon>
        <taxon>Floridanema evergladense</taxon>
    </lineage>
</organism>
<name>A0ABV4WL83_9CYAN</name>
<dbReference type="InterPro" id="IPR009057">
    <property type="entry name" value="Homeodomain-like_sf"/>
</dbReference>
<sequence length="140" mass="16794">MQLEDYFDFLAPNDIRIKGTRVGIESILYEYIHRKLPPEEIIPKFRTVTLEQVYATILFYLHNKEAVGKYFADWLEWGHQQRKKQEMNPDPVIIRLRERIAKYGRDPEVHKALRRQRQMLAPENIKGLAEINHHDLLSER</sequence>
<dbReference type="SUPFAM" id="SSF46689">
    <property type="entry name" value="Homeodomain-like"/>
    <property type="match status" value="1"/>
</dbReference>
<protein>
    <submittedName>
        <fullName evidence="1">DUF433 domain-containing protein</fullName>
    </submittedName>
</protein>
<evidence type="ECO:0000313" key="2">
    <source>
        <dbReference type="Proteomes" id="UP001576780"/>
    </source>
</evidence>
<dbReference type="RefSeq" id="WP_413278229.1">
    <property type="nucleotide sequence ID" value="NZ_JBHFNT010000123.1"/>
</dbReference>